<dbReference type="KEGG" id="cyn:Cyan7425_4720"/>
<feature type="region of interest" description="Disordered" evidence="1">
    <location>
        <begin position="100"/>
        <end position="126"/>
    </location>
</feature>
<reference evidence="2" key="1">
    <citation type="submission" date="2009-01" db="EMBL/GenBank/DDBJ databases">
        <title>Complete sequence of chromosome Cyanothece sp. PCC 7425.</title>
        <authorList>
            <consortium name="US DOE Joint Genome Institute"/>
            <person name="Lucas S."/>
            <person name="Copeland A."/>
            <person name="Lapidus A."/>
            <person name="Glavina del Rio T."/>
            <person name="Dalin E."/>
            <person name="Tice H."/>
            <person name="Bruce D."/>
            <person name="Goodwin L."/>
            <person name="Pitluck S."/>
            <person name="Sims D."/>
            <person name="Meineke L."/>
            <person name="Brettin T."/>
            <person name="Detter J.C."/>
            <person name="Han C."/>
            <person name="Larimer F."/>
            <person name="Land M."/>
            <person name="Hauser L."/>
            <person name="Kyrpides N."/>
            <person name="Ovchinnikova G."/>
            <person name="Liberton M."/>
            <person name="Stoeckel J."/>
            <person name="Banerjee A."/>
            <person name="Singh A."/>
            <person name="Page L."/>
            <person name="Sato H."/>
            <person name="Zhao L."/>
            <person name="Sherman L."/>
            <person name="Pakrasi H."/>
            <person name="Richardson P."/>
        </authorList>
    </citation>
    <scope>NUCLEOTIDE SEQUENCE</scope>
    <source>
        <strain evidence="2">PCC 7425</strain>
    </source>
</reference>
<protein>
    <submittedName>
        <fullName evidence="2">Uncharacterized protein</fullName>
    </submittedName>
</protein>
<dbReference type="eggNOG" id="COG0515">
    <property type="taxonomic scope" value="Bacteria"/>
</dbReference>
<dbReference type="HOGENOM" id="CLU_058593_0_0_3"/>
<sequence>MADLVRLDQIAAALDQNRNSLRIKKLMFAVCNGVWENDQNRLNLYRFQDLISELRRRAPSLEALRTNLFQIANTLNKKAEYLQIANFIVDSLRPLYPAPRPQESQLSPAVKETQPGLDRVSSSGTLANSPELKVPLSSLPTAVLVPPQHWFDVRMEIMKYANPLQAKILLFSSLIHHFTFSQQDWFSLKTYCLDQLLTRLCQTCTTLQEVELKLNQTANFLEPVEQHRAVGAVILRALQVLPTQTNSAAGQDLTQQVAIHPRPE</sequence>
<dbReference type="STRING" id="395961.Cyan7425_4720"/>
<accession>B8HLG0</accession>
<dbReference type="EMBL" id="CP001344">
    <property type="protein sequence ID" value="ACL47025.1"/>
    <property type="molecule type" value="Genomic_DNA"/>
</dbReference>
<dbReference type="OrthoDB" id="490422at2"/>
<evidence type="ECO:0000256" key="1">
    <source>
        <dbReference type="SAM" id="MobiDB-lite"/>
    </source>
</evidence>
<name>B8HLG0_CYAP4</name>
<evidence type="ECO:0000313" key="2">
    <source>
        <dbReference type="EMBL" id="ACL47025.1"/>
    </source>
</evidence>
<proteinExistence type="predicted"/>
<organism evidence="2">
    <name type="scientific">Cyanothece sp. (strain PCC 7425 / ATCC 29141)</name>
    <dbReference type="NCBI Taxonomy" id="395961"/>
    <lineage>
        <taxon>Bacteria</taxon>
        <taxon>Bacillati</taxon>
        <taxon>Cyanobacteriota</taxon>
        <taxon>Cyanophyceae</taxon>
        <taxon>Gomontiellales</taxon>
        <taxon>Cyanothecaceae</taxon>
        <taxon>Cyanothece</taxon>
    </lineage>
</organism>
<gene>
    <name evidence="2" type="ordered locus">Cyan7425_4720</name>
</gene>
<dbReference type="AlphaFoldDB" id="B8HLG0"/>